<proteinExistence type="predicted"/>
<feature type="transmembrane region" description="Helical" evidence="4">
    <location>
        <begin position="242"/>
        <end position="260"/>
    </location>
</feature>
<dbReference type="InterPro" id="IPR011701">
    <property type="entry name" value="MFS"/>
</dbReference>
<dbReference type="CDD" id="cd17324">
    <property type="entry name" value="MFS_NepI_like"/>
    <property type="match status" value="1"/>
</dbReference>
<dbReference type="AlphaFoldDB" id="Q7NQ48"/>
<evidence type="ECO:0000256" key="4">
    <source>
        <dbReference type="SAM" id="Phobius"/>
    </source>
</evidence>
<keyword evidence="7" id="KW-1185">Reference proteome</keyword>
<feature type="transmembrane region" description="Helical" evidence="4">
    <location>
        <begin position="71"/>
        <end position="88"/>
    </location>
</feature>
<evidence type="ECO:0000256" key="3">
    <source>
        <dbReference type="ARBA" id="ARBA00023136"/>
    </source>
</evidence>
<protein>
    <recommendedName>
        <fullName evidence="5">Major facilitator superfamily (MFS) profile domain-containing protein</fullName>
    </recommendedName>
</protein>
<dbReference type="Gene3D" id="1.20.1250.20">
    <property type="entry name" value="MFS general substrate transporter like domains"/>
    <property type="match status" value="2"/>
</dbReference>
<keyword evidence="1 4" id="KW-0812">Transmembrane</keyword>
<dbReference type="PANTHER" id="PTHR42910">
    <property type="entry name" value="TRANSPORTER SCO4007-RELATED"/>
    <property type="match status" value="1"/>
</dbReference>
<gene>
    <name evidence="6" type="ordered locus">CV_4292</name>
</gene>
<dbReference type="KEGG" id="cvi:CV_4292"/>
<evidence type="ECO:0000256" key="2">
    <source>
        <dbReference type="ARBA" id="ARBA00022989"/>
    </source>
</evidence>
<dbReference type="InterPro" id="IPR020846">
    <property type="entry name" value="MFS_dom"/>
</dbReference>
<dbReference type="OrthoDB" id="9815356at2"/>
<feature type="transmembrane region" description="Helical" evidence="4">
    <location>
        <begin position="360"/>
        <end position="387"/>
    </location>
</feature>
<dbReference type="STRING" id="243365.CV_4292"/>
<evidence type="ECO:0000313" key="6">
    <source>
        <dbReference type="EMBL" id="AAQ61952.1"/>
    </source>
</evidence>
<feature type="transmembrane region" description="Helical" evidence="4">
    <location>
        <begin position="94"/>
        <end position="116"/>
    </location>
</feature>
<dbReference type="SUPFAM" id="SSF103473">
    <property type="entry name" value="MFS general substrate transporter"/>
    <property type="match status" value="1"/>
</dbReference>
<organism evidence="6 7">
    <name type="scientific">Chromobacterium violaceum (strain ATCC 12472 / DSM 30191 / JCM 1249 / CCUG 213 / NBRC 12614 / NCIMB 9131 / NCTC 9757 / MK)</name>
    <dbReference type="NCBI Taxonomy" id="243365"/>
    <lineage>
        <taxon>Bacteria</taxon>
        <taxon>Pseudomonadati</taxon>
        <taxon>Pseudomonadota</taxon>
        <taxon>Betaproteobacteria</taxon>
        <taxon>Neisseriales</taxon>
        <taxon>Chromobacteriaceae</taxon>
        <taxon>Chromobacterium</taxon>
    </lineage>
</organism>
<feature type="transmembrane region" description="Helical" evidence="4">
    <location>
        <begin position="206"/>
        <end position="230"/>
    </location>
</feature>
<accession>Q7NQ48</accession>
<dbReference type="EMBL" id="AE016825">
    <property type="protein sequence ID" value="AAQ61952.1"/>
    <property type="molecule type" value="Genomic_DNA"/>
</dbReference>
<evidence type="ECO:0000259" key="5">
    <source>
        <dbReference type="PROSITE" id="PS50850"/>
    </source>
</evidence>
<dbReference type="GO" id="GO:0022857">
    <property type="term" value="F:transmembrane transporter activity"/>
    <property type="evidence" value="ECO:0007669"/>
    <property type="project" value="InterPro"/>
</dbReference>
<feature type="domain" description="Major facilitator superfamily (MFS) profile" evidence="5">
    <location>
        <begin position="1"/>
        <end position="390"/>
    </location>
</feature>
<evidence type="ECO:0000313" key="7">
    <source>
        <dbReference type="Proteomes" id="UP000001424"/>
    </source>
</evidence>
<feature type="transmembrane region" description="Helical" evidence="4">
    <location>
        <begin position="128"/>
        <end position="154"/>
    </location>
</feature>
<keyword evidence="3 4" id="KW-0472">Membrane</keyword>
<reference evidence="6 7" key="1">
    <citation type="journal article" date="2003" name="Proc. Natl. Acad. Sci. U.S.A.">
        <title>The complete genome sequence of Chromobacterium violaceum reveals remarkable and exploitable bacterial adaptability.</title>
        <authorList>
            <person name="Vasconcelos A.T.R."/>
            <person name="de Almeida D.F."/>
            <person name="Almeida F.C."/>
            <person name="de Almeida L.G.P."/>
            <person name="de Almeida R."/>
            <person name="Goncalves J.A.A."/>
            <person name="Andrade E.M."/>
            <person name="Antonio R.V."/>
            <person name="Araripe J."/>
            <person name="de Araujo M.F.F."/>
            <person name="Filho S.A."/>
            <person name="Azevedo V."/>
            <person name="Batista A.J."/>
            <person name="Bataus L.A.M."/>
            <person name="Batista J.S."/>
            <person name="Belo A."/>
            <person name="vander Berg C."/>
            <person name="Blamey J."/>
            <person name="Bogo M."/>
            <person name="Bonato S."/>
            <person name="Bordignon J."/>
            <person name="Brito C.A."/>
            <person name="Brocchi M."/>
            <person name="Burity H.A."/>
            <person name="Camargo A.A."/>
            <person name="Cardoso D.D.P."/>
            <person name="Carneiro N.P."/>
            <person name="Carraro D.M."/>
            <person name="Carvalho C.M.B."/>
            <person name="Cascardo J.C.M."/>
            <person name="Cavada B.S."/>
            <person name="Chueire L.M.O."/>
            <person name="Pasa T.B.C."/>
            <person name="Duran N."/>
            <person name="Fagundes N."/>
            <person name="Falcao C.L."/>
            <person name="Fantinatti F."/>
            <person name="Farias I.P."/>
            <person name="Felipe M.S.S."/>
            <person name="Ferrari L.P."/>
            <person name="Ferro J.A."/>
            <person name="Ferro M.I.T."/>
            <person name="Franco G.R."/>
            <person name="Freitas N.S.A."/>
            <person name="Furlan L.R."/>
            <person name="Gazzinelli R.T."/>
            <person name="Gomes E.A."/>
            <person name="Goncalves P.R."/>
            <person name="Grangeiro T.B."/>
            <person name="Grattapaglia D."/>
            <person name="Grisard E.C."/>
            <person name="Guimaraes C.T."/>
            <person name="Hanna E.S."/>
            <person name="Hungria M."/>
            <person name="Jardim S.N."/>
            <person name="Laurino J."/>
            <person name="Leoi L.C.T."/>
            <person name="Fassarella L."/>
            <person name="Lima A."/>
            <person name="Loureiro M.F."/>
            <person name="Lyra M.C.P."/>
            <person name="Macedo M."/>
            <person name="Madeira H.M.F."/>
            <person name="Manfio G.P."/>
            <person name="Maranhao A.Q."/>
            <person name="Martins W.S."/>
            <person name="di Mauro S.M.Z."/>
            <person name="de Medeiros S.R.B."/>
            <person name="Meissner R.D.V."/>
            <person name="Menck C.F.M."/>
            <person name="Moreira M.A.M."/>
            <person name="Nascimento F.F."/>
            <person name="Nicolas M.F."/>
            <person name="Oliveira J.G."/>
            <person name="Oliveira S.C."/>
            <person name="Paixao R.F.C."/>
            <person name="Parente J.A."/>
            <person name="Pedrosa F.O."/>
            <person name="Pena S.J.D."/>
            <person name="Perreira J.O."/>
            <person name="Perreira M."/>
            <person name="Pinto L.S.R.C."/>
            <person name="Pinto L.S."/>
            <person name="Porto J.I.R."/>
            <person name="Potrich D.P."/>
            <person name="Neto C.E.R."/>
            <person name="Reis A.M.M."/>
            <person name="Rigo L.U."/>
            <person name="Rondinelli E."/>
            <person name="dos Santos E.B.P."/>
            <person name="Santos F.R."/>
            <person name="Schneider M.P.C."/>
            <person name="Seuanez H.N."/>
            <person name="Silva A.M.R."/>
            <person name="da Silva A.L.C."/>
            <person name="Silva D.W."/>
            <person name="Silva R."/>
            <person name="Simoes I.C."/>
            <person name="Simon D."/>
            <person name="Soares C.M.A."/>
            <person name="Soares R.B.A."/>
            <person name="Souza E.M."/>
            <person name="Souza K.R.L."/>
            <person name="Souza R.C."/>
            <person name="Steffens M.B.R."/>
            <person name="Steindel M."/>
            <person name="Teixeira S.R."/>
            <person name="Urmenyi T."/>
            <person name="Vettore A."/>
            <person name="Wassem R."/>
            <person name="Zaha A."/>
            <person name="Simpson A.J.G."/>
        </authorList>
    </citation>
    <scope>NUCLEOTIDE SEQUENCE [LARGE SCALE GENOMIC DNA]</scope>
    <source>
        <strain evidence="7">ATCC 12472 / DSM 30191 / JCM 1249 / NBRC 12614 / NCIMB 9131 / NCTC 9757</strain>
    </source>
</reference>
<keyword evidence="2 4" id="KW-1133">Transmembrane helix</keyword>
<dbReference type="HOGENOM" id="CLU_001265_23_0_4"/>
<name>Q7NQ48_CHRVO</name>
<dbReference type="Pfam" id="PF07690">
    <property type="entry name" value="MFS_1"/>
    <property type="match status" value="1"/>
</dbReference>
<evidence type="ECO:0000256" key="1">
    <source>
        <dbReference type="ARBA" id="ARBA00022692"/>
    </source>
</evidence>
<dbReference type="eggNOG" id="COG2814">
    <property type="taxonomic scope" value="Bacteria"/>
</dbReference>
<sequence length="390" mass="40081">MRSRTLFLFAGICAFSVANIYYNQPLLVLFAQTFGADVGQASSIAMTVQLAYAVGLVLFVPLGDWVSRRKLMISLLCVNAAGSIWAASSSSLPMLIAAHVVIGMTSVGAQIIIPAVSLMMSPEQRGRAVGTVMSGLLAGILLARTLSGLVGGYAGWRTMYALAAGIDIGLIAVVAATLPASGGLARSSYGQLLRSLGQLLATERELRLACLCGALMFGAFSALWGALAYLLSRPPYRFHSDAVGLFGLVGIAGIFASPFIGRLADRLGARAVVLLGAIAAACAFALIGSSASLLPALLLGIVILDLGGRAGLVGNQLRALSLSDSARSRLNTVFMACYFLGGALGTRAGAALAGEYGWSGIAALGLAASTVVIVLNANAIVALRLIWRVS</sequence>
<feature type="transmembrane region" description="Helical" evidence="4">
    <location>
        <begin position="293"/>
        <end position="312"/>
    </location>
</feature>
<dbReference type="PROSITE" id="PS50850">
    <property type="entry name" value="MFS"/>
    <property type="match status" value="1"/>
</dbReference>
<dbReference type="Proteomes" id="UP000001424">
    <property type="component" value="Chromosome"/>
</dbReference>
<feature type="transmembrane region" description="Helical" evidence="4">
    <location>
        <begin position="44"/>
        <end position="62"/>
    </location>
</feature>
<dbReference type="InterPro" id="IPR036259">
    <property type="entry name" value="MFS_trans_sf"/>
</dbReference>
<feature type="transmembrane region" description="Helical" evidence="4">
    <location>
        <begin position="267"/>
        <end position="287"/>
    </location>
</feature>
<dbReference type="PANTHER" id="PTHR42910:SF1">
    <property type="entry name" value="MAJOR FACILITATOR SUPERFAMILY (MFS) PROFILE DOMAIN-CONTAINING PROTEIN"/>
    <property type="match status" value="1"/>
</dbReference>
<feature type="transmembrane region" description="Helical" evidence="4">
    <location>
        <begin position="160"/>
        <end position="185"/>
    </location>
</feature>
<dbReference type="RefSeq" id="WP_011137838.1">
    <property type="nucleotide sequence ID" value="NC_005085.1"/>
</dbReference>
<feature type="transmembrane region" description="Helical" evidence="4">
    <location>
        <begin position="333"/>
        <end position="354"/>
    </location>
</feature>